<keyword evidence="3" id="KW-1185">Reference proteome</keyword>
<dbReference type="Proteomes" id="UP001322277">
    <property type="component" value="Chromosome 7"/>
</dbReference>
<evidence type="ECO:0000313" key="3">
    <source>
        <dbReference type="Proteomes" id="UP001322277"/>
    </source>
</evidence>
<feature type="region of interest" description="Disordered" evidence="1">
    <location>
        <begin position="143"/>
        <end position="201"/>
    </location>
</feature>
<feature type="compositionally biased region" description="Low complexity" evidence="1">
    <location>
        <begin position="9"/>
        <end position="20"/>
    </location>
</feature>
<feature type="compositionally biased region" description="Basic and acidic residues" evidence="1">
    <location>
        <begin position="178"/>
        <end position="195"/>
    </location>
</feature>
<dbReference type="AlphaFoldDB" id="A0AAX4ITF4"/>
<evidence type="ECO:0000256" key="1">
    <source>
        <dbReference type="SAM" id="MobiDB-lite"/>
    </source>
</evidence>
<reference evidence="3" key="1">
    <citation type="journal article" date="2023" name="bioRxiv">
        <title>Complete genome of the Medicago anthracnose fungus, Colletotrichum destructivum, reveals a mini-chromosome-like region within a core chromosome.</title>
        <authorList>
            <person name="Lapalu N."/>
            <person name="Simon A."/>
            <person name="Lu A."/>
            <person name="Plaumann P.-L."/>
            <person name="Amselem J."/>
            <person name="Pigne S."/>
            <person name="Auger A."/>
            <person name="Koch C."/>
            <person name="Dallery J.-F."/>
            <person name="O'Connell R.J."/>
        </authorList>
    </citation>
    <scope>NUCLEOTIDE SEQUENCE [LARGE SCALE GENOMIC DNA]</scope>
    <source>
        <strain evidence="3">CBS 520.97</strain>
    </source>
</reference>
<feature type="compositionally biased region" description="Low complexity" evidence="1">
    <location>
        <begin position="148"/>
        <end position="161"/>
    </location>
</feature>
<gene>
    <name evidence="2" type="ORF">CDEST_11437</name>
</gene>
<dbReference type="EMBL" id="CP137311">
    <property type="protein sequence ID" value="WQF86423.1"/>
    <property type="molecule type" value="Genomic_DNA"/>
</dbReference>
<dbReference type="GeneID" id="87947937"/>
<sequence length="338" mass="36188">MPRPRKNPTKLSSDASSTKSASKKAIPKTKVATKAAPSSSPEAVKKKARVTAKKSEEKIDPASKRKIQTSISPPAKRQKTSTAKPTESNVTAAESDVSIPKTPQGTVQTADKGVQEIQDGDSDQDPIPMAVYSSRTRRIKAEIAKLKSQSSTAADTSPADSLCTSDLTPSKPPKIVLSKRDGHKATGKEPRKHPEANTVSHPAIDVPEGQMLVSKADYYILMRRTVTVNKMVMSFTESACDLEDTNDDKQDPALAYLLAEARSLAFGVQSLTNAITQLPVAKKGEKNVLTGQAFGVKRTAAEKEGAPAAVEKQVATKEDETAVKQDALELKLDTLLSK</sequence>
<feature type="region of interest" description="Disordered" evidence="1">
    <location>
        <begin position="1"/>
        <end position="128"/>
    </location>
</feature>
<feature type="compositionally biased region" description="Polar residues" evidence="1">
    <location>
        <begin position="80"/>
        <end position="92"/>
    </location>
</feature>
<protein>
    <submittedName>
        <fullName evidence="2">Uncharacterized protein</fullName>
    </submittedName>
</protein>
<proteinExistence type="predicted"/>
<accession>A0AAX4ITF4</accession>
<name>A0AAX4ITF4_9PEZI</name>
<dbReference type="KEGG" id="cdet:87947937"/>
<dbReference type="RefSeq" id="XP_062783644.1">
    <property type="nucleotide sequence ID" value="XM_062927593.1"/>
</dbReference>
<organism evidence="2 3">
    <name type="scientific">Colletotrichum destructivum</name>
    <dbReference type="NCBI Taxonomy" id="34406"/>
    <lineage>
        <taxon>Eukaryota</taxon>
        <taxon>Fungi</taxon>
        <taxon>Dikarya</taxon>
        <taxon>Ascomycota</taxon>
        <taxon>Pezizomycotina</taxon>
        <taxon>Sordariomycetes</taxon>
        <taxon>Hypocreomycetidae</taxon>
        <taxon>Glomerellales</taxon>
        <taxon>Glomerellaceae</taxon>
        <taxon>Colletotrichum</taxon>
        <taxon>Colletotrichum destructivum species complex</taxon>
    </lineage>
</organism>
<evidence type="ECO:0000313" key="2">
    <source>
        <dbReference type="EMBL" id="WQF86423.1"/>
    </source>
</evidence>
<feature type="compositionally biased region" description="Basic and acidic residues" evidence="1">
    <location>
        <begin position="53"/>
        <end position="63"/>
    </location>
</feature>